<dbReference type="Proteomes" id="UP000831156">
    <property type="component" value="Chromosome 10"/>
</dbReference>
<dbReference type="InterPro" id="IPR023211">
    <property type="entry name" value="DNA_pol_palm_dom_sf"/>
</dbReference>
<feature type="compositionally biased region" description="Basic and acidic residues" evidence="8">
    <location>
        <begin position="454"/>
        <end position="475"/>
    </location>
</feature>
<keyword evidence="3" id="KW-0808">Transferase</keyword>
<evidence type="ECO:0000313" key="12">
    <source>
        <dbReference type="Proteomes" id="UP000831156"/>
    </source>
</evidence>
<feature type="region of interest" description="Disordered" evidence="8">
    <location>
        <begin position="451"/>
        <end position="475"/>
    </location>
</feature>
<dbReference type="InterPro" id="IPR036397">
    <property type="entry name" value="RNaseH_sf"/>
</dbReference>
<dbReference type="Gene3D" id="3.30.420.10">
    <property type="entry name" value="Ribonuclease H-like superfamily/Ribonuclease H"/>
    <property type="match status" value="1"/>
</dbReference>
<dbReference type="SUPFAM" id="SSF53098">
    <property type="entry name" value="Ribonuclease H-like"/>
    <property type="match status" value="2"/>
</dbReference>
<dbReference type="InterPro" id="IPR043502">
    <property type="entry name" value="DNA/RNA_pol_sf"/>
</dbReference>
<evidence type="ECO:0000259" key="9">
    <source>
        <dbReference type="Pfam" id="PF00136"/>
    </source>
</evidence>
<evidence type="ECO:0000256" key="1">
    <source>
        <dbReference type="ARBA" id="ARBA00005755"/>
    </source>
</evidence>
<proteinExistence type="inferred from homology"/>
<comment type="catalytic activity">
    <reaction evidence="7">
        <text>DNA(n) + a 2'-deoxyribonucleoside 5'-triphosphate = DNA(n+1) + diphosphate</text>
        <dbReference type="Rhea" id="RHEA:22508"/>
        <dbReference type="Rhea" id="RHEA-COMP:17339"/>
        <dbReference type="Rhea" id="RHEA-COMP:17340"/>
        <dbReference type="ChEBI" id="CHEBI:33019"/>
        <dbReference type="ChEBI" id="CHEBI:61560"/>
        <dbReference type="ChEBI" id="CHEBI:173112"/>
        <dbReference type="EC" id="2.7.7.7"/>
    </reaction>
</comment>
<protein>
    <recommendedName>
        <fullName evidence="2">DNA-directed DNA polymerase</fullName>
        <ecNumber evidence="2">2.7.7.7</ecNumber>
    </recommendedName>
</protein>
<evidence type="ECO:0000256" key="2">
    <source>
        <dbReference type="ARBA" id="ARBA00012417"/>
    </source>
</evidence>
<name>A0ABY1UP88_9APIC</name>
<evidence type="ECO:0000256" key="8">
    <source>
        <dbReference type="SAM" id="MobiDB-lite"/>
    </source>
</evidence>
<feature type="domain" description="DNA-directed DNA polymerase family B multifunctional" evidence="9">
    <location>
        <begin position="1269"/>
        <end position="1487"/>
    </location>
</feature>
<sequence length="2165" mass="258594">MNLAEKPKAFFICKFLFFYYIYKKPILPFDSLKCKISGKEIPYVCIIQILGLSLLGQRVCLYIHDFYPFFYLLIPPEEKNNDKLEIELCEFLEEEYGKTKKDPSSNVCIYNIERVKRKAIYGYNEECDDFLKISFLYPNTINYFASLLKKKLFKKRIWDLYEVHINYMLHFLCMKNIYGCSEIYIDKNIYFRKEFVNEINFECIEKEERWYLGGKKCNLDNFKRNKYLEVDAPLVFTVKTINVNFSSLKRETSYDIECDIKHQHILNEKIYKYEFEKNKIKWKKEFNFDLPINHLDSFAKMWMKEKKRCKYMDMNLKKELFYFSSYENHLCFDTFDVLTERTKKMFQGFLEFMRKRQSEKENVNCEKILECDNNEKIQKYNDIINDDMKLKKDYNFNSGMNNIEVNIKQIRNNDNINNCKNMAHNEGENNMLSNMIGDKKKDHMELSPDFFIQNKEEEKEKQDEKEKEKEEEGKKEKEDEIECFIEYVNEKGCIASFEINKKRKEVVRYFFKKEPPRISKCYAVVNNLVDHLSGSDNNIVKEKMKGNIYNKIHDHIEYENKEDTSKFEYIEKENHMENKDNIKKQYEQIKSKNMKKKINIKYGNIFFLEILTEIKDENCYSSDYNQDKIKAIFYIVREERLMNLYEDYNNCMGIIATKPFPNISYLFNENELNKEQLNEEKSNEEQLNEEQSNEEKSNEEQLKLCRDINHMEDMNICKKNCKCIEKNKDNLRNDKNMINKNNDDSCGRNKESYCRENGYHKHNRIKEITNNNIKKEKKPFFDFNINYNKVNICIVENERELIQKLINKILFYSPLSIVSYENDKYNINYINQRCLALDIGNFYKMICKLNDQKKFLDLHNAYSRNIKGIIIESLYKLSNTYNTSFENLCKHYLNINIPSINKYTLYYWYNYKKKRKIKTNESSTSMNKDNLNNDMWNDMDEEDIYFPYRHITIKHYLRKVYFILLIYDKICFLKRKMSFCKYIHVDLLSLINRGSQYIIESFLLKMCIKYNYVLYSPSNKEIFDQRPILHTPLILQPKSSINFFPLLVFDFQSLYPSILIAFNICYSTCLGTITLKRKLSQMDEEKNNEKNNEDTEDLSMQKSGTDVNDMNVMNDMNDMNDKNYINYKNELSCSNKNVLPSDEYKDMMNISGDEKYLFDLLDENINECRSSADPMIESDIIRSNGKELDENIYNGNMTTENHDEIKYKLDMNNKLELRNKNYINKINEQSICGNINKNKFHSNEDKSMETNFEFIKLGVMKNVPTISSRIKNLKSEDLIITSNNTIYVKKHKRKGICPLFLEDILKTRIMLKRCMGMYEERVSKKLNERMGKLKLILNVATGYIGANFSGRMPCVDISESIISIGRNFLLFIIEYIKENYKFVKILYGDTDSLFLLNETTDDIQSSFKLAYEILNSINNILPLPMYLNFEKIYCPSLLLTKKRYFGFSFKSENQDNPILDLKGVESIRSDQCILVKNILIQIYFILFYFKSNCYFSYCCCCCYLCKNFFSNMICSCKELNVHKTDPCFLFRLLKIVLNICKARRYISQNEDIDNINNNNNNNIKNNNKYDCHRNNHYANKMNDVSNISLQLYQEVPSFDKVKLYKEVMNWIEYYDNENLLLKTLNFLYREKYSFLIYLFNLFDEGTLKKEIEKIIQINFQKIENQKNNKCCFMNPSNVFKSCLCVKNINENVKCDKIRCYCNIKQAMFFFYNPTYNKVDYVFNTKLFYSHLLSHIRKTLSEYFNKIYDNQISCDNFIIYRKVKLGSYKGEMQGIKRKVSLPPQAIVARKMMRDFPNSIITYKEKVPYIFTKKLKDDKLYSSVSHPHFIRGIYKSFKFQCGSTEQVDIFEDNNNNNNNNDSSDNNNDSNDHNNIDSNNHNNNDSNDHNNNDNIENFTSSEKSEYCDISENEENSENCKNSDMSEYCEYDEKQLYVDGMMEINELKNKILPINLKKKMKNKKKKIKEINYDYYIQNLIIPPLKRMLDLLPFCSINLDEIFYRTKRKFNWNKAKLEMFSKYYKNMDNKLLRNNDVTNKGIRMVNIINEDKTNNKEHKGNTKSLNFLHNVNGTMENYKDMNNKSKIIIRLEGQGENEELKVTNKIMNSYVEINKSQDMLKKLNKICLTCANSEMEALACHYSVHCNIFFKRINLQDIILKNKDSINRLT</sequence>
<feature type="compositionally biased region" description="Low complexity" evidence="8">
    <location>
        <begin position="1873"/>
        <end position="1882"/>
    </location>
</feature>
<organism evidence="11 12">
    <name type="scientific">Plasmodium gaboni</name>
    <dbReference type="NCBI Taxonomy" id="647221"/>
    <lineage>
        <taxon>Eukaryota</taxon>
        <taxon>Sar</taxon>
        <taxon>Alveolata</taxon>
        <taxon>Apicomplexa</taxon>
        <taxon>Aconoidasida</taxon>
        <taxon>Haemosporida</taxon>
        <taxon>Plasmodiidae</taxon>
        <taxon>Plasmodium</taxon>
        <taxon>Plasmodium (Laverania)</taxon>
    </lineage>
</organism>
<evidence type="ECO:0000313" key="11">
    <source>
        <dbReference type="EMBL" id="SOV15197.1"/>
    </source>
</evidence>
<dbReference type="Pfam" id="PF00136">
    <property type="entry name" value="DNA_pol_B"/>
    <property type="match status" value="2"/>
</dbReference>
<feature type="domain" description="DNA-directed DNA polymerase family B multifunctional" evidence="9">
    <location>
        <begin position="989"/>
        <end position="1089"/>
    </location>
</feature>
<evidence type="ECO:0000256" key="4">
    <source>
        <dbReference type="ARBA" id="ARBA00022695"/>
    </source>
</evidence>
<dbReference type="InterPro" id="IPR056435">
    <property type="entry name" value="DPOD/Z_N"/>
</dbReference>
<keyword evidence="4" id="KW-0548">Nucleotidyltransferase</keyword>
<evidence type="ECO:0000256" key="3">
    <source>
        <dbReference type="ARBA" id="ARBA00022679"/>
    </source>
</evidence>
<gene>
    <name evidence="11" type="ORF">PGABG01_1035000</name>
</gene>
<keyword evidence="6" id="KW-0239">DNA-directed DNA polymerase</keyword>
<evidence type="ECO:0000256" key="5">
    <source>
        <dbReference type="ARBA" id="ARBA00022723"/>
    </source>
</evidence>
<feature type="compositionally biased region" description="Basic and acidic residues" evidence="8">
    <location>
        <begin position="1083"/>
        <end position="1093"/>
    </location>
</feature>
<dbReference type="InterPro" id="IPR012337">
    <property type="entry name" value="RNaseH-like_sf"/>
</dbReference>
<dbReference type="PROSITE" id="PS00116">
    <property type="entry name" value="DNA_POLYMERASE_B"/>
    <property type="match status" value="1"/>
</dbReference>
<feature type="compositionally biased region" description="Low complexity" evidence="8">
    <location>
        <begin position="1850"/>
        <end position="1866"/>
    </location>
</feature>
<dbReference type="SMART" id="SM00486">
    <property type="entry name" value="POLBc"/>
    <property type="match status" value="1"/>
</dbReference>
<evidence type="ECO:0000256" key="6">
    <source>
        <dbReference type="ARBA" id="ARBA00022932"/>
    </source>
</evidence>
<dbReference type="InterPro" id="IPR042087">
    <property type="entry name" value="DNA_pol_B_thumb"/>
</dbReference>
<dbReference type="Gene3D" id="1.10.132.60">
    <property type="entry name" value="DNA polymerase family B, C-terminal domain"/>
    <property type="match status" value="1"/>
</dbReference>
<feature type="region of interest" description="Disordered" evidence="8">
    <location>
        <begin position="1083"/>
        <end position="1107"/>
    </location>
</feature>
<dbReference type="EC" id="2.7.7.7" evidence="2"/>
<feature type="domain" description="DNA polymerase delta/zeta catalytic subunit N-terminal" evidence="10">
    <location>
        <begin position="66"/>
        <end position="141"/>
    </location>
</feature>
<dbReference type="Pfam" id="PF24055">
    <property type="entry name" value="POL3_N"/>
    <property type="match status" value="1"/>
</dbReference>
<dbReference type="Gene3D" id="3.90.1600.10">
    <property type="entry name" value="Palm domain of DNA polymerase"/>
    <property type="match status" value="2"/>
</dbReference>
<evidence type="ECO:0000259" key="10">
    <source>
        <dbReference type="Pfam" id="PF24055"/>
    </source>
</evidence>
<keyword evidence="5" id="KW-0479">Metal-binding</keyword>
<reference evidence="11" key="1">
    <citation type="submission" date="2016-09" db="EMBL/GenBank/DDBJ databases">
        <authorList>
            <consortium name="Pathogen Informatics"/>
            <person name="Sun Q."/>
            <person name="Inoue M."/>
        </authorList>
    </citation>
    <scope>NUCLEOTIDE SEQUENCE</scope>
</reference>
<dbReference type="Gene3D" id="1.10.287.690">
    <property type="entry name" value="Helix hairpin bin"/>
    <property type="match status" value="1"/>
</dbReference>
<dbReference type="SUPFAM" id="SSF56672">
    <property type="entry name" value="DNA/RNA polymerases"/>
    <property type="match status" value="2"/>
</dbReference>
<dbReference type="PANTHER" id="PTHR45812">
    <property type="entry name" value="DNA POLYMERASE ZETA CATALYTIC SUBUNIT"/>
    <property type="match status" value="1"/>
</dbReference>
<comment type="similarity">
    <text evidence="1">Belongs to the DNA polymerase type-B family.</text>
</comment>
<dbReference type="InterPro" id="IPR030559">
    <property type="entry name" value="PolZ_Rev3"/>
</dbReference>
<dbReference type="EMBL" id="LT969433">
    <property type="protein sequence ID" value="SOV15197.1"/>
    <property type="molecule type" value="Genomic_DNA"/>
</dbReference>
<keyword evidence="12" id="KW-1185">Reference proteome</keyword>
<dbReference type="InterPro" id="IPR017964">
    <property type="entry name" value="DNA-dir_DNA_pol_B_CS"/>
</dbReference>
<dbReference type="InterPro" id="IPR006134">
    <property type="entry name" value="DNA-dir_DNA_pol_B_multi_dom"/>
</dbReference>
<evidence type="ECO:0000256" key="7">
    <source>
        <dbReference type="ARBA" id="ARBA00049244"/>
    </source>
</evidence>
<dbReference type="PANTHER" id="PTHR45812:SF1">
    <property type="entry name" value="DNA POLYMERASE ZETA CATALYTIC SUBUNIT"/>
    <property type="match status" value="1"/>
</dbReference>
<feature type="region of interest" description="Disordered" evidence="8">
    <location>
        <begin position="676"/>
        <end position="699"/>
    </location>
</feature>
<dbReference type="Gene3D" id="3.30.342.10">
    <property type="entry name" value="DNA Polymerase, chain B, domain 1"/>
    <property type="match status" value="1"/>
</dbReference>
<accession>A0ABY1UP88</accession>
<dbReference type="InterPro" id="IPR006172">
    <property type="entry name" value="DNA-dir_DNA_pol_B"/>
</dbReference>
<feature type="region of interest" description="Disordered" evidence="8">
    <location>
        <begin position="1847"/>
        <end position="1895"/>
    </location>
</feature>